<gene>
    <name evidence="2" type="ORF">H8S54_01950</name>
</gene>
<organism evidence="2 3">
    <name type="scientific">Blautia segnis</name>
    <dbReference type="NCBI Taxonomy" id="2763030"/>
    <lineage>
        <taxon>Bacteria</taxon>
        <taxon>Bacillati</taxon>
        <taxon>Bacillota</taxon>
        <taxon>Clostridia</taxon>
        <taxon>Lachnospirales</taxon>
        <taxon>Lachnospiraceae</taxon>
        <taxon>Blautia</taxon>
    </lineage>
</organism>
<evidence type="ECO:0000313" key="2">
    <source>
        <dbReference type="EMBL" id="MBC5649916.1"/>
    </source>
</evidence>
<evidence type="ECO:0000313" key="3">
    <source>
        <dbReference type="Proteomes" id="UP000652847"/>
    </source>
</evidence>
<evidence type="ECO:0000259" key="1">
    <source>
        <dbReference type="PROSITE" id="PS50883"/>
    </source>
</evidence>
<dbReference type="InterPro" id="IPR050706">
    <property type="entry name" value="Cyclic-di-GMP_PDE-like"/>
</dbReference>
<name>A0A8I0A9S6_9FIRM</name>
<dbReference type="RefSeq" id="WP_186900779.1">
    <property type="nucleotide sequence ID" value="NZ_JACOOT010000004.1"/>
</dbReference>
<feature type="domain" description="EAL" evidence="1">
    <location>
        <begin position="19"/>
        <end position="217"/>
    </location>
</feature>
<dbReference type="GO" id="GO:0071111">
    <property type="term" value="F:cyclic-guanylate-specific phosphodiesterase activity"/>
    <property type="evidence" value="ECO:0007669"/>
    <property type="project" value="InterPro"/>
</dbReference>
<dbReference type="Proteomes" id="UP000652847">
    <property type="component" value="Unassembled WGS sequence"/>
</dbReference>
<dbReference type="PROSITE" id="PS50883">
    <property type="entry name" value="EAL"/>
    <property type="match status" value="1"/>
</dbReference>
<dbReference type="Gene3D" id="3.20.20.450">
    <property type="entry name" value="EAL domain"/>
    <property type="match status" value="2"/>
</dbReference>
<dbReference type="SUPFAM" id="SSF141868">
    <property type="entry name" value="EAL domain-like"/>
    <property type="match status" value="1"/>
</dbReference>
<protein>
    <submittedName>
        <fullName evidence="2">EAL domain-containing protein</fullName>
    </submittedName>
</protein>
<reference evidence="2 3" key="1">
    <citation type="submission" date="2020-08" db="EMBL/GenBank/DDBJ databases">
        <title>Genome public.</title>
        <authorList>
            <person name="Liu C."/>
            <person name="Sun Q."/>
        </authorList>
    </citation>
    <scope>NUCLEOTIDE SEQUENCE [LARGE SCALE GENOMIC DNA]</scope>
    <source>
        <strain evidence="2 3">BX17</strain>
    </source>
</reference>
<dbReference type="Pfam" id="PF00563">
    <property type="entry name" value="EAL"/>
    <property type="match status" value="1"/>
</dbReference>
<dbReference type="PANTHER" id="PTHR33121:SF70">
    <property type="entry name" value="SIGNALING PROTEIN YKOW"/>
    <property type="match status" value="1"/>
</dbReference>
<keyword evidence="3" id="KW-1185">Reference proteome</keyword>
<dbReference type="SMART" id="SM00052">
    <property type="entry name" value="EAL"/>
    <property type="match status" value="1"/>
</dbReference>
<dbReference type="CDD" id="cd01948">
    <property type="entry name" value="EAL"/>
    <property type="match status" value="1"/>
</dbReference>
<dbReference type="InterPro" id="IPR001633">
    <property type="entry name" value="EAL_dom"/>
</dbReference>
<comment type="caution">
    <text evidence="2">The sequence shown here is derived from an EMBL/GenBank/DDBJ whole genome shotgun (WGS) entry which is preliminary data.</text>
</comment>
<proteinExistence type="predicted"/>
<dbReference type="PANTHER" id="PTHR33121">
    <property type="entry name" value="CYCLIC DI-GMP PHOSPHODIESTERASE PDEF"/>
    <property type="match status" value="1"/>
</dbReference>
<sequence length="217" mass="25596">MPLNLTDFNHFYIINKVCGLEKQRHYLEALGRKEFQIYFQPKISGKSQKIASAEVLIRWKRADGELWFPDSFLPILEETGEIEALDYYVYEAAFQWLANRRSAGLKLLPLSLNVSPVYFRKIHTFTKKVLQLIQKYEIPSDEVKIDKRFLSDDLTEKGKIVLQEIFHLLKRTNKFIVCEGVETKEMVDFLIQEGCDELQGYYYYKPMEMGKFEELIA</sequence>
<dbReference type="InterPro" id="IPR035919">
    <property type="entry name" value="EAL_sf"/>
</dbReference>
<dbReference type="EMBL" id="JACOOT010000004">
    <property type="protein sequence ID" value="MBC5649916.1"/>
    <property type="molecule type" value="Genomic_DNA"/>
</dbReference>
<accession>A0A8I0A9S6</accession>
<dbReference type="AlphaFoldDB" id="A0A8I0A9S6"/>